<keyword evidence="1" id="KW-0560">Oxidoreductase</keyword>
<dbReference type="Pfam" id="PF10014">
    <property type="entry name" value="2OG-Fe_Oxy_2"/>
    <property type="match status" value="1"/>
</dbReference>
<dbReference type="Gene3D" id="2.60.120.620">
    <property type="entry name" value="q2cbj1_9rhob like domain"/>
    <property type="match status" value="1"/>
</dbReference>
<name>A0ABU9PY81_9BURK</name>
<evidence type="ECO:0000313" key="2">
    <source>
        <dbReference type="Proteomes" id="UP001495910"/>
    </source>
</evidence>
<reference evidence="1 2" key="1">
    <citation type="submission" date="2024-02" db="EMBL/GenBank/DDBJ databases">
        <title>Draft genome sequence of Collimonas sp. strain H4R21, an effective mineral-weathering bacterial strain isolated from the beech rhizosphere.</title>
        <authorList>
            <person name="Morin E."/>
            <person name="Uroz S."/>
            <person name="Leveau J.H.J."/>
            <person name="Kumar R."/>
            <person name="Rey M.W."/>
            <person name="Pham J."/>
        </authorList>
    </citation>
    <scope>NUCLEOTIDE SEQUENCE [LARGE SCALE GENOMIC DNA]</scope>
    <source>
        <strain evidence="1 2">H4R21</strain>
    </source>
</reference>
<dbReference type="EMBL" id="JBANDC010000011">
    <property type="protein sequence ID" value="MEM4988961.1"/>
    <property type="molecule type" value="Genomic_DNA"/>
</dbReference>
<comment type="caution">
    <text evidence="1">The sequence shown here is derived from an EMBL/GenBank/DDBJ whole genome shotgun (WGS) entry which is preliminary data.</text>
</comment>
<dbReference type="InterPro" id="IPR018724">
    <property type="entry name" value="2OG-Fe_dioxygenase"/>
</dbReference>
<accession>A0ABU9PY81</accession>
<evidence type="ECO:0000313" key="1">
    <source>
        <dbReference type="EMBL" id="MEM4988961.1"/>
    </source>
</evidence>
<sequence>MEIDLLAPIRIAPPIIDHLSNELRQRQFSVMSGRAVQAACDVDPGTWDEFASCWNNLPQDKYMGDNGSYRFRRYSAFELDGADGVLRQLPHAPYVQPSYINKLNGDVARHFEPLEQHFIDNPFLSGLLLSLAQVFDRVDGGSGKWNIRLHPYRIRASSHVPGNPTPEGLHRDGVDYIVTMMVRRHNVVGGETYITDVAGKLMCRYTLTDPMDLMLADDARTMHGVTKVLPHEAKREAFRDVLVIAYTRTQV</sequence>
<keyword evidence="1" id="KW-0223">Dioxygenase</keyword>
<dbReference type="Proteomes" id="UP001495910">
    <property type="component" value="Unassembled WGS sequence"/>
</dbReference>
<dbReference type="GO" id="GO:0051213">
    <property type="term" value="F:dioxygenase activity"/>
    <property type="evidence" value="ECO:0007669"/>
    <property type="project" value="UniProtKB-KW"/>
</dbReference>
<protein>
    <submittedName>
        <fullName evidence="1">2OG-Fe dioxygenase family protein</fullName>
    </submittedName>
</protein>
<organism evidence="1 2">
    <name type="scientific">Collimonas rhizosphaerae</name>
    <dbReference type="NCBI Taxonomy" id="3126357"/>
    <lineage>
        <taxon>Bacteria</taxon>
        <taxon>Pseudomonadati</taxon>
        <taxon>Pseudomonadota</taxon>
        <taxon>Betaproteobacteria</taxon>
        <taxon>Burkholderiales</taxon>
        <taxon>Oxalobacteraceae</taxon>
        <taxon>Collimonas</taxon>
    </lineage>
</organism>
<keyword evidence="2" id="KW-1185">Reference proteome</keyword>
<gene>
    <name evidence="1" type="ORF">V8G57_16325</name>
</gene>
<dbReference type="RefSeq" id="WP_342830258.1">
    <property type="nucleotide sequence ID" value="NZ_JBANDC010000011.1"/>
</dbReference>
<proteinExistence type="predicted"/>